<dbReference type="OrthoDB" id="4062651at2759"/>
<dbReference type="InterPro" id="IPR051681">
    <property type="entry name" value="Ser/Thr_Kinases-Pseudokinases"/>
</dbReference>
<feature type="domain" description="Protein kinase" evidence="1">
    <location>
        <begin position="1"/>
        <end position="275"/>
    </location>
</feature>
<dbReference type="PIRSF" id="PIRSF000654">
    <property type="entry name" value="Integrin-linked_kinase"/>
    <property type="match status" value="1"/>
</dbReference>
<organism evidence="2 3">
    <name type="scientific">Paxillus involutus ATCC 200175</name>
    <dbReference type="NCBI Taxonomy" id="664439"/>
    <lineage>
        <taxon>Eukaryota</taxon>
        <taxon>Fungi</taxon>
        <taxon>Dikarya</taxon>
        <taxon>Basidiomycota</taxon>
        <taxon>Agaricomycotina</taxon>
        <taxon>Agaricomycetes</taxon>
        <taxon>Agaricomycetidae</taxon>
        <taxon>Boletales</taxon>
        <taxon>Paxilineae</taxon>
        <taxon>Paxillaceae</taxon>
        <taxon>Paxillus</taxon>
    </lineage>
</organism>
<protein>
    <recommendedName>
        <fullName evidence="1">Protein kinase domain-containing protein</fullName>
    </recommendedName>
</protein>
<dbReference type="GO" id="GO:0004674">
    <property type="term" value="F:protein serine/threonine kinase activity"/>
    <property type="evidence" value="ECO:0007669"/>
    <property type="project" value="TreeGrafter"/>
</dbReference>
<dbReference type="HOGENOM" id="CLU_000288_7_18_1"/>
<dbReference type="AlphaFoldDB" id="A0A0C9TJH9"/>
<dbReference type="InterPro" id="IPR001245">
    <property type="entry name" value="Ser-Thr/Tyr_kinase_cat_dom"/>
</dbReference>
<gene>
    <name evidence="2" type="ORF">PAXINDRAFT_16120</name>
</gene>
<dbReference type="PROSITE" id="PS50011">
    <property type="entry name" value="PROTEIN_KINASE_DOM"/>
    <property type="match status" value="1"/>
</dbReference>
<dbReference type="EMBL" id="KN819392">
    <property type="protein sequence ID" value="KIJ10898.1"/>
    <property type="molecule type" value="Genomic_DNA"/>
</dbReference>
<dbReference type="InterPro" id="IPR000719">
    <property type="entry name" value="Prot_kinase_dom"/>
</dbReference>
<dbReference type="PANTHER" id="PTHR44329">
    <property type="entry name" value="SERINE/THREONINE-PROTEIN KINASE TNNI3K-RELATED"/>
    <property type="match status" value="1"/>
</dbReference>
<dbReference type="GO" id="GO:0005524">
    <property type="term" value="F:ATP binding"/>
    <property type="evidence" value="ECO:0007669"/>
    <property type="project" value="InterPro"/>
</dbReference>
<evidence type="ECO:0000313" key="2">
    <source>
        <dbReference type="EMBL" id="KIJ10898.1"/>
    </source>
</evidence>
<dbReference type="Proteomes" id="UP000053647">
    <property type="component" value="Unassembled WGS sequence"/>
</dbReference>
<evidence type="ECO:0000313" key="3">
    <source>
        <dbReference type="Proteomes" id="UP000053647"/>
    </source>
</evidence>
<dbReference type="Pfam" id="PF07714">
    <property type="entry name" value="PK_Tyr_Ser-Thr"/>
    <property type="match status" value="1"/>
</dbReference>
<keyword evidence="3" id="KW-1185">Reference proteome</keyword>
<reference evidence="3" key="2">
    <citation type="submission" date="2015-01" db="EMBL/GenBank/DDBJ databases">
        <title>Evolutionary Origins and Diversification of the Mycorrhizal Mutualists.</title>
        <authorList>
            <consortium name="DOE Joint Genome Institute"/>
            <consortium name="Mycorrhizal Genomics Consortium"/>
            <person name="Kohler A."/>
            <person name="Kuo A."/>
            <person name="Nagy L.G."/>
            <person name="Floudas D."/>
            <person name="Copeland A."/>
            <person name="Barry K.W."/>
            <person name="Cichocki N."/>
            <person name="Veneault-Fourrey C."/>
            <person name="LaButti K."/>
            <person name="Lindquist E.A."/>
            <person name="Lipzen A."/>
            <person name="Lundell T."/>
            <person name="Morin E."/>
            <person name="Murat C."/>
            <person name="Riley R."/>
            <person name="Ohm R."/>
            <person name="Sun H."/>
            <person name="Tunlid A."/>
            <person name="Henrissat B."/>
            <person name="Grigoriev I.V."/>
            <person name="Hibbett D.S."/>
            <person name="Martin F."/>
        </authorList>
    </citation>
    <scope>NUCLEOTIDE SEQUENCE [LARGE SCALE GENOMIC DNA]</scope>
    <source>
        <strain evidence="3">ATCC 200175</strain>
    </source>
</reference>
<proteinExistence type="predicted"/>
<reference evidence="2 3" key="1">
    <citation type="submission" date="2014-06" db="EMBL/GenBank/DDBJ databases">
        <authorList>
            <consortium name="DOE Joint Genome Institute"/>
            <person name="Kuo A."/>
            <person name="Kohler A."/>
            <person name="Nagy L.G."/>
            <person name="Floudas D."/>
            <person name="Copeland A."/>
            <person name="Barry K.W."/>
            <person name="Cichocki N."/>
            <person name="Veneault-Fourrey C."/>
            <person name="LaButti K."/>
            <person name="Lindquist E.A."/>
            <person name="Lipzen A."/>
            <person name="Lundell T."/>
            <person name="Morin E."/>
            <person name="Murat C."/>
            <person name="Sun H."/>
            <person name="Tunlid A."/>
            <person name="Henrissat B."/>
            <person name="Grigoriev I.V."/>
            <person name="Hibbett D.S."/>
            <person name="Martin F."/>
            <person name="Nordberg H.P."/>
            <person name="Cantor M.N."/>
            <person name="Hua S.X."/>
        </authorList>
    </citation>
    <scope>NUCLEOTIDE SEQUENCE [LARGE SCALE GENOMIC DNA]</scope>
    <source>
        <strain evidence="2 3">ATCC 200175</strain>
    </source>
</reference>
<accession>A0A0C9TJH9</accession>
<evidence type="ECO:0000259" key="1">
    <source>
        <dbReference type="PROSITE" id="PS50011"/>
    </source>
</evidence>
<name>A0A0C9TJH9_PAXIN</name>
<dbReference type="SUPFAM" id="SSF56112">
    <property type="entry name" value="Protein kinase-like (PK-like)"/>
    <property type="match status" value="1"/>
</dbReference>
<dbReference type="Gene3D" id="1.10.510.10">
    <property type="entry name" value="Transferase(Phosphotransferase) domain 1"/>
    <property type="match status" value="1"/>
</dbReference>
<sequence>MTRHFLRGTSSRFLLAPLWMTPESHVAVKSFRSRFLEEDAMGKKNEKLRQELEVWARDKHENILPLLGVATGFGRFTALVYLWMDNGTLTSHLQRNKEQLSLRDRLELLRDAAAGLRYLHSRSVFHGHLTGSDILVSADGTAQISGVGLSSIMLELFGASYLSASMNGTVRWAAPEAITTDEDESSAWIPTEQSDIYAFGSIMLQVCSGDVPYARLTNDAQVLLALSTGAKPSRPQTAWMNGRIWDFIQKCWATGELGAQRPSAEEALNFIQEELSLISPLV</sequence>
<dbReference type="InterPro" id="IPR011009">
    <property type="entry name" value="Kinase-like_dom_sf"/>
</dbReference>